<dbReference type="RefSeq" id="WP_210512825.1">
    <property type="nucleotide sequence ID" value="NZ_JAFIDN010000010.1"/>
</dbReference>
<dbReference type="AlphaFoldDB" id="A0A8J7UW88"/>
<sequence>MSDKSAENKEQQVTPEQQDQVLFMMLVQQHEQIAMMGLGEMENPTTGKKEKDIKAVKYAVDTLTMLEKYTSGNLTDEMTAYLSDTLKKLRLKYVDASKQEG</sequence>
<dbReference type="Proteomes" id="UP000673975">
    <property type="component" value="Unassembled WGS sequence"/>
</dbReference>
<dbReference type="InterPro" id="IPR014995">
    <property type="entry name" value="DUF1844"/>
</dbReference>
<proteinExistence type="predicted"/>
<keyword evidence="2" id="KW-1185">Reference proteome</keyword>
<protein>
    <submittedName>
        <fullName evidence="1">DUF1844 domain-containing protein</fullName>
    </submittedName>
</protein>
<evidence type="ECO:0000313" key="1">
    <source>
        <dbReference type="EMBL" id="MBP3193367.1"/>
    </source>
</evidence>
<dbReference type="Pfam" id="PF08899">
    <property type="entry name" value="DUF1844"/>
    <property type="match status" value="1"/>
</dbReference>
<name>A0A8J7UW88_9BACT</name>
<dbReference type="EMBL" id="JAFIDN010000010">
    <property type="protein sequence ID" value="MBP3193367.1"/>
    <property type="molecule type" value="Genomic_DNA"/>
</dbReference>
<organism evidence="1 2">
    <name type="scientific">Natronogracilivirga saccharolytica</name>
    <dbReference type="NCBI Taxonomy" id="2812953"/>
    <lineage>
        <taxon>Bacteria</taxon>
        <taxon>Pseudomonadati</taxon>
        <taxon>Balneolota</taxon>
        <taxon>Balneolia</taxon>
        <taxon>Balneolales</taxon>
        <taxon>Cyclonatronaceae</taxon>
        <taxon>Natronogracilivirga</taxon>
    </lineage>
</organism>
<evidence type="ECO:0000313" key="2">
    <source>
        <dbReference type="Proteomes" id="UP000673975"/>
    </source>
</evidence>
<gene>
    <name evidence="1" type="ORF">NATSA_11875</name>
</gene>
<comment type="caution">
    <text evidence="1">The sequence shown here is derived from an EMBL/GenBank/DDBJ whole genome shotgun (WGS) entry which is preliminary data.</text>
</comment>
<reference evidence="1" key="1">
    <citation type="submission" date="2021-02" db="EMBL/GenBank/DDBJ databases">
        <title>Natronogracilivirga saccharolytica gen. nov. sp. nov. a new anaerobic, haloalkiliphilic carbohydrate-fermenting bacterium from soda lake and proposing of Cyclonatronumiaceae fam. nov. in the phylum Balneolaeota.</title>
        <authorList>
            <person name="Zhilina T.N."/>
            <person name="Sorokin D.Y."/>
            <person name="Zavarzina D.G."/>
            <person name="Toshchakov S.V."/>
            <person name="Kublanov I.V."/>
        </authorList>
    </citation>
    <scope>NUCLEOTIDE SEQUENCE</scope>
    <source>
        <strain evidence="1">Z-1702</strain>
    </source>
</reference>
<accession>A0A8J7UW88</accession>